<name>A0A8J2PNX8_9HEXA</name>
<dbReference type="EMBL" id="CAJVCH010547130">
    <property type="protein sequence ID" value="CAG7828328.1"/>
    <property type="molecule type" value="Genomic_DNA"/>
</dbReference>
<evidence type="ECO:0000256" key="2">
    <source>
        <dbReference type="ARBA" id="ARBA00005679"/>
    </source>
</evidence>
<dbReference type="InterPro" id="IPR004911">
    <property type="entry name" value="Interferon-induced_GILT"/>
</dbReference>
<dbReference type="AlphaFoldDB" id="A0A8J2PNX8"/>
<protein>
    <recommendedName>
        <fullName evidence="8">Gamma-interferon-inducible lysosomal thiol reductase</fullName>
    </recommendedName>
</protein>
<evidence type="ECO:0008006" key="8">
    <source>
        <dbReference type="Google" id="ProtNLM"/>
    </source>
</evidence>
<evidence type="ECO:0000313" key="7">
    <source>
        <dbReference type="Proteomes" id="UP000708208"/>
    </source>
</evidence>
<keyword evidence="3" id="KW-0964">Secreted</keyword>
<evidence type="ECO:0000313" key="6">
    <source>
        <dbReference type="EMBL" id="CAG7828328.1"/>
    </source>
</evidence>
<keyword evidence="4" id="KW-0732">Signal</keyword>
<dbReference type="Pfam" id="PF03227">
    <property type="entry name" value="GILT"/>
    <property type="match status" value="1"/>
</dbReference>
<feature type="non-terminal residue" evidence="6">
    <location>
        <position position="1"/>
    </location>
</feature>
<comment type="caution">
    <text evidence="6">The sequence shown here is derived from an EMBL/GenBank/DDBJ whole genome shotgun (WGS) entry which is preliminary data.</text>
</comment>
<keyword evidence="7" id="KW-1185">Reference proteome</keyword>
<comment type="subcellular location">
    <subcellularLocation>
        <location evidence="1">Secreted</location>
    </subcellularLocation>
</comment>
<dbReference type="OrthoDB" id="958254at2759"/>
<organism evidence="6 7">
    <name type="scientific">Allacma fusca</name>
    <dbReference type="NCBI Taxonomy" id="39272"/>
    <lineage>
        <taxon>Eukaryota</taxon>
        <taxon>Metazoa</taxon>
        <taxon>Ecdysozoa</taxon>
        <taxon>Arthropoda</taxon>
        <taxon>Hexapoda</taxon>
        <taxon>Collembola</taxon>
        <taxon>Symphypleona</taxon>
        <taxon>Sminthuridae</taxon>
        <taxon>Allacma</taxon>
    </lineage>
</organism>
<sequence>FHTSNKIVVFIVSEYATEGRRNRNMENSRKVTQLELYYDSMCPYSKKFIKNLLQPLMDSPLSKYVHLKMIPYGTANTIKSGAEETVKCTHGAKECYKDKIHACALHIFRKSIALKYISCMAVSESRIPKIEENCAKNNSLDLSIIEDCANGKSGSKYLLENGEVTNGLSPPLTQVPWVVFDGVYNPDKMYTALTDLRSAVCNEIGEAICLSIPAA</sequence>
<gene>
    <name evidence="6" type="ORF">AFUS01_LOCUS38263</name>
</gene>
<dbReference type="Proteomes" id="UP000708208">
    <property type="component" value="Unassembled WGS sequence"/>
</dbReference>
<dbReference type="PANTHER" id="PTHR13234:SF8">
    <property type="entry name" value="GAMMA-INTERFERON-INDUCIBLE LYSOSOMAL THIOL REDUCTASE"/>
    <property type="match status" value="1"/>
</dbReference>
<evidence type="ECO:0000256" key="1">
    <source>
        <dbReference type="ARBA" id="ARBA00004613"/>
    </source>
</evidence>
<evidence type="ECO:0000256" key="4">
    <source>
        <dbReference type="ARBA" id="ARBA00022729"/>
    </source>
</evidence>
<dbReference type="GO" id="GO:0005576">
    <property type="term" value="C:extracellular region"/>
    <property type="evidence" value="ECO:0007669"/>
    <property type="project" value="UniProtKB-SubCell"/>
</dbReference>
<keyword evidence="5" id="KW-0325">Glycoprotein</keyword>
<dbReference type="GO" id="GO:0016671">
    <property type="term" value="F:oxidoreductase activity, acting on a sulfur group of donors, disulfide as acceptor"/>
    <property type="evidence" value="ECO:0007669"/>
    <property type="project" value="InterPro"/>
</dbReference>
<evidence type="ECO:0000256" key="5">
    <source>
        <dbReference type="ARBA" id="ARBA00023180"/>
    </source>
</evidence>
<accession>A0A8J2PNX8</accession>
<proteinExistence type="inferred from homology"/>
<reference evidence="6" key="1">
    <citation type="submission" date="2021-06" db="EMBL/GenBank/DDBJ databases">
        <authorList>
            <person name="Hodson N. C."/>
            <person name="Mongue J. A."/>
            <person name="Jaron S. K."/>
        </authorList>
    </citation>
    <scope>NUCLEOTIDE SEQUENCE</scope>
</reference>
<evidence type="ECO:0000256" key="3">
    <source>
        <dbReference type="ARBA" id="ARBA00022525"/>
    </source>
</evidence>
<comment type="similarity">
    <text evidence="2">Belongs to the GILT family.</text>
</comment>
<dbReference type="PANTHER" id="PTHR13234">
    <property type="entry name" value="GAMMA-INTERFERON INDUCIBLE LYSOSOMAL THIOL REDUCTASE GILT"/>
    <property type="match status" value="1"/>
</dbReference>